<dbReference type="GO" id="GO:0030527">
    <property type="term" value="F:structural constituent of chromatin"/>
    <property type="evidence" value="ECO:0007669"/>
    <property type="project" value="InterPro"/>
</dbReference>
<comment type="caution">
    <text evidence="5">The sequence shown here is derived from an EMBL/GenBank/DDBJ whole genome shotgun (WGS) entry which is preliminary data.</text>
</comment>
<dbReference type="Proteomes" id="UP000694480">
    <property type="component" value="Unassembled WGS sequence"/>
</dbReference>
<dbReference type="GO" id="GO:0005829">
    <property type="term" value="C:cytosol"/>
    <property type="evidence" value="ECO:0007669"/>
    <property type="project" value="TreeGrafter"/>
</dbReference>
<evidence type="ECO:0000256" key="4">
    <source>
        <dbReference type="RuleBase" id="RU003939"/>
    </source>
</evidence>
<dbReference type="PANTHER" id="PTHR33175:SF3">
    <property type="entry name" value="DNA-BINDING PROTEIN HU-BETA"/>
    <property type="match status" value="1"/>
</dbReference>
<dbReference type="GO" id="GO:0003677">
    <property type="term" value="F:DNA binding"/>
    <property type="evidence" value="ECO:0007669"/>
    <property type="project" value="UniProtKB-KW"/>
</dbReference>
<dbReference type="SUPFAM" id="SSF47729">
    <property type="entry name" value="IHF-like DNA-binding proteins"/>
    <property type="match status" value="1"/>
</dbReference>
<proteinExistence type="inferred from homology"/>
<dbReference type="SMART" id="SM00411">
    <property type="entry name" value="BHL"/>
    <property type="match status" value="1"/>
</dbReference>
<organism evidence="5 6">
    <name type="scientific">Planobacterium oryzisoli</name>
    <dbReference type="NCBI Taxonomy" id="2771435"/>
    <lineage>
        <taxon>Bacteria</taxon>
        <taxon>Pseudomonadati</taxon>
        <taxon>Bacteroidota</taxon>
        <taxon>Flavobacteriia</taxon>
        <taxon>Flavobacteriales</taxon>
        <taxon>Weeksellaceae</taxon>
        <taxon>Chryseobacterium group</taxon>
        <taxon>Chryseobacterium</taxon>
    </lineage>
</organism>
<dbReference type="PANTHER" id="PTHR33175">
    <property type="entry name" value="DNA-BINDING PROTEIN HU"/>
    <property type="match status" value="1"/>
</dbReference>
<dbReference type="InterPro" id="IPR000119">
    <property type="entry name" value="Hist_DNA-bd"/>
</dbReference>
<comment type="similarity">
    <text evidence="1 4">Belongs to the bacterial histone-like protein family.</text>
</comment>
<evidence type="ECO:0000313" key="6">
    <source>
        <dbReference type="Proteomes" id="UP000694480"/>
    </source>
</evidence>
<dbReference type="RefSeq" id="WP_194739934.1">
    <property type="nucleotide sequence ID" value="NZ_JADKYY010000013.1"/>
</dbReference>
<dbReference type="GO" id="GO:0030261">
    <property type="term" value="P:chromosome condensation"/>
    <property type="evidence" value="ECO:0007669"/>
    <property type="project" value="UniProtKB-KW"/>
</dbReference>
<protein>
    <submittedName>
        <fullName evidence="5">Integration host factor subunit beta</fullName>
    </submittedName>
</protein>
<evidence type="ECO:0000256" key="3">
    <source>
        <dbReference type="ARBA" id="ARBA00023125"/>
    </source>
</evidence>
<dbReference type="Pfam" id="PF00216">
    <property type="entry name" value="Bac_DNA_binding"/>
    <property type="match status" value="1"/>
</dbReference>
<evidence type="ECO:0000256" key="1">
    <source>
        <dbReference type="ARBA" id="ARBA00010529"/>
    </source>
</evidence>
<evidence type="ECO:0000313" key="5">
    <source>
        <dbReference type="EMBL" id="MBF5028011.1"/>
    </source>
</evidence>
<dbReference type="EMBL" id="JADKYY010000013">
    <property type="protein sequence ID" value="MBF5028011.1"/>
    <property type="molecule type" value="Genomic_DNA"/>
</dbReference>
<evidence type="ECO:0000256" key="2">
    <source>
        <dbReference type="ARBA" id="ARBA00023067"/>
    </source>
</evidence>
<accession>A0A931E901</accession>
<sequence length="96" mass="10735">MTKAELVNTISNKLGTEKNETQKVIEAFMQEIRTSMYNGDNVYLRGFGSFIIKTRAAKTGRNISKNTAIEIPAHNIPAFKPSKSFVEKVKSKVTVK</sequence>
<reference evidence="5" key="1">
    <citation type="submission" date="2020-11" db="EMBL/GenBank/DDBJ databases">
        <title>Genome seq and assembly of Planobacterium sp.</title>
        <authorList>
            <person name="Chhetri G."/>
        </authorList>
    </citation>
    <scope>NUCLEOTIDE SEQUENCE</scope>
    <source>
        <strain evidence="5">GCR5</strain>
    </source>
</reference>
<name>A0A931E901_9FLAO</name>
<dbReference type="AlphaFoldDB" id="A0A931E901"/>
<keyword evidence="2" id="KW-0226">DNA condensation</keyword>
<dbReference type="PRINTS" id="PR01727">
    <property type="entry name" value="DNABINDINGHU"/>
</dbReference>
<gene>
    <name evidence="5" type="ORF">IC612_09400</name>
</gene>
<keyword evidence="6" id="KW-1185">Reference proteome</keyword>
<dbReference type="CDD" id="cd13836">
    <property type="entry name" value="IHF_B"/>
    <property type="match status" value="1"/>
</dbReference>
<dbReference type="Gene3D" id="4.10.520.10">
    <property type="entry name" value="IHF-like DNA-binding proteins"/>
    <property type="match status" value="1"/>
</dbReference>
<dbReference type="InterPro" id="IPR010992">
    <property type="entry name" value="IHF-like_DNA-bd_dom_sf"/>
</dbReference>
<keyword evidence="3" id="KW-0238">DNA-binding</keyword>